<comment type="caution">
    <text evidence="4">The sequence shown here is derived from an EMBL/GenBank/DDBJ whole genome shotgun (WGS) entry which is preliminary data.</text>
</comment>
<feature type="region of interest" description="Disordered" evidence="2">
    <location>
        <begin position="412"/>
        <end position="437"/>
    </location>
</feature>
<dbReference type="STRING" id="413071.G9MUB1"/>
<dbReference type="EMBL" id="ABDF02000051">
    <property type="protein sequence ID" value="EHK21961.1"/>
    <property type="molecule type" value="Genomic_DNA"/>
</dbReference>
<dbReference type="CDD" id="cd00067">
    <property type="entry name" value="GAL4"/>
    <property type="match status" value="1"/>
</dbReference>
<dbReference type="PROSITE" id="PS50048">
    <property type="entry name" value="ZN2_CY6_FUNGAL_2"/>
    <property type="match status" value="1"/>
</dbReference>
<protein>
    <recommendedName>
        <fullName evidence="3">Zn(2)-C6 fungal-type domain-containing protein</fullName>
    </recommendedName>
</protein>
<dbReference type="Gene3D" id="4.10.240.10">
    <property type="entry name" value="Zn(2)-C6 fungal-type DNA-binding domain"/>
    <property type="match status" value="1"/>
</dbReference>
<feature type="compositionally biased region" description="Low complexity" evidence="2">
    <location>
        <begin position="326"/>
        <end position="342"/>
    </location>
</feature>
<dbReference type="InterPro" id="IPR001138">
    <property type="entry name" value="Zn2Cys6_DnaBD"/>
</dbReference>
<dbReference type="SUPFAM" id="SSF57701">
    <property type="entry name" value="Zn2/Cys6 DNA-binding domain"/>
    <property type="match status" value="1"/>
</dbReference>
<dbReference type="Pfam" id="PF00172">
    <property type="entry name" value="Zn_clus"/>
    <property type="match status" value="1"/>
</dbReference>
<evidence type="ECO:0000313" key="5">
    <source>
        <dbReference type="Proteomes" id="UP000007115"/>
    </source>
</evidence>
<dbReference type="VEuPathDB" id="FungiDB:TRIVIDRAFT_230774"/>
<dbReference type="eggNOG" id="ENOG502SZVK">
    <property type="taxonomic scope" value="Eukaryota"/>
</dbReference>
<gene>
    <name evidence="4" type="ORF">TRIVIDRAFT_230774</name>
</gene>
<dbReference type="OrthoDB" id="2328572at2759"/>
<dbReference type="GO" id="GO:0008270">
    <property type="term" value="F:zinc ion binding"/>
    <property type="evidence" value="ECO:0007669"/>
    <property type="project" value="InterPro"/>
</dbReference>
<evidence type="ECO:0000256" key="1">
    <source>
        <dbReference type="ARBA" id="ARBA00023242"/>
    </source>
</evidence>
<feature type="region of interest" description="Disordered" evidence="2">
    <location>
        <begin position="320"/>
        <end position="360"/>
    </location>
</feature>
<dbReference type="GeneID" id="25792347"/>
<reference evidence="4 5" key="1">
    <citation type="journal article" date="2011" name="Genome Biol.">
        <title>Comparative genome sequence analysis underscores mycoparasitism as the ancestral life style of Trichoderma.</title>
        <authorList>
            <person name="Kubicek C.P."/>
            <person name="Herrera-Estrella A."/>
            <person name="Seidl-Seiboth V."/>
            <person name="Martinez D.A."/>
            <person name="Druzhinina I.S."/>
            <person name="Thon M."/>
            <person name="Zeilinger S."/>
            <person name="Casas-Flores S."/>
            <person name="Horwitz B.A."/>
            <person name="Mukherjee P.K."/>
            <person name="Mukherjee M."/>
            <person name="Kredics L."/>
            <person name="Alcaraz L.D."/>
            <person name="Aerts A."/>
            <person name="Antal Z."/>
            <person name="Atanasova L."/>
            <person name="Cervantes-Badillo M.G."/>
            <person name="Challacombe J."/>
            <person name="Chertkov O."/>
            <person name="McCluskey K."/>
            <person name="Coulpier F."/>
            <person name="Deshpande N."/>
            <person name="von Doehren H."/>
            <person name="Ebbole D.J."/>
            <person name="Esquivel-Naranjo E.U."/>
            <person name="Fekete E."/>
            <person name="Flipphi M."/>
            <person name="Glaser F."/>
            <person name="Gomez-Rodriguez E.Y."/>
            <person name="Gruber S."/>
            <person name="Han C."/>
            <person name="Henrissat B."/>
            <person name="Hermosa R."/>
            <person name="Hernandez-Onate M."/>
            <person name="Karaffa L."/>
            <person name="Kosti I."/>
            <person name="Le Crom S."/>
            <person name="Lindquist E."/>
            <person name="Lucas S."/>
            <person name="Luebeck M."/>
            <person name="Luebeck P.S."/>
            <person name="Margeot A."/>
            <person name="Metz B."/>
            <person name="Misra M."/>
            <person name="Nevalainen H."/>
            <person name="Omann M."/>
            <person name="Packer N."/>
            <person name="Perrone G."/>
            <person name="Uresti-Rivera E.E."/>
            <person name="Salamov A."/>
            <person name="Schmoll M."/>
            <person name="Seiboth B."/>
            <person name="Shapiro H."/>
            <person name="Sukno S."/>
            <person name="Tamayo-Ramos J.A."/>
            <person name="Tisch D."/>
            <person name="Wiest A."/>
            <person name="Wilkinson H.H."/>
            <person name="Zhang M."/>
            <person name="Coutinho P.M."/>
            <person name="Kenerley C.M."/>
            <person name="Monte E."/>
            <person name="Baker S.E."/>
            <person name="Grigoriev I.V."/>
        </authorList>
    </citation>
    <scope>NUCLEOTIDE SEQUENCE [LARGE SCALE GENOMIC DNA]</scope>
    <source>
        <strain evidence="5">Gv29-8 / FGSC 10586</strain>
    </source>
</reference>
<dbReference type="AlphaFoldDB" id="G9MUB1"/>
<dbReference type="RefSeq" id="XP_013956154.1">
    <property type="nucleotide sequence ID" value="XM_014100679.1"/>
</dbReference>
<feature type="domain" description="Zn(2)-C6 fungal-type" evidence="3">
    <location>
        <begin position="23"/>
        <end position="53"/>
    </location>
</feature>
<feature type="region of interest" description="Disordered" evidence="2">
    <location>
        <begin position="70"/>
        <end position="105"/>
    </location>
</feature>
<evidence type="ECO:0000256" key="2">
    <source>
        <dbReference type="SAM" id="MobiDB-lite"/>
    </source>
</evidence>
<proteinExistence type="predicted"/>
<keyword evidence="1" id="KW-0539">Nucleus</keyword>
<organism evidence="4 5">
    <name type="scientific">Hypocrea virens (strain Gv29-8 / FGSC 10586)</name>
    <name type="common">Gliocladium virens</name>
    <name type="synonym">Trichoderma virens</name>
    <dbReference type="NCBI Taxonomy" id="413071"/>
    <lineage>
        <taxon>Eukaryota</taxon>
        <taxon>Fungi</taxon>
        <taxon>Dikarya</taxon>
        <taxon>Ascomycota</taxon>
        <taxon>Pezizomycotina</taxon>
        <taxon>Sordariomycetes</taxon>
        <taxon>Hypocreomycetidae</taxon>
        <taxon>Hypocreales</taxon>
        <taxon>Hypocreaceae</taxon>
        <taxon>Trichoderma</taxon>
    </lineage>
</organism>
<evidence type="ECO:0000259" key="3">
    <source>
        <dbReference type="PROSITE" id="PS50048"/>
    </source>
</evidence>
<keyword evidence="5" id="KW-1185">Reference proteome</keyword>
<dbReference type="PRINTS" id="PR00755">
    <property type="entry name" value="AFLATOXINBRP"/>
</dbReference>
<evidence type="ECO:0000313" key="4">
    <source>
        <dbReference type="EMBL" id="EHK21961.1"/>
    </source>
</evidence>
<dbReference type="SMART" id="SM00066">
    <property type="entry name" value="GAL4"/>
    <property type="match status" value="1"/>
</dbReference>
<accession>G9MUB1</accession>
<sequence>MTMDGGLEAGQAGAPKPFRLRFACNQCNTSKVRCSGDKDGCSRCVSLGLKCQYQVSMVGRSSFKRQRLGGSHHWEARPQMPPSSDPYTELTLGARPASGSWSRSDAPSTGAVLPALVPAVPLIKEGGVFQLGDVGDYAGSGSGSSPAKLFPTHGAVSADILGGCADPLDMDIVDTPCSVRIFDPQHAQDSTAEGWQAHFAWQHQATHPPLTELGAKSTVAASQSWRDSNGLKRYHHAAALTSVIESLERCSLSTAPTMDRIMSVNRKAMTSLPPIMAMDGFKMCHSCPMLVTTILDLILSMYESALDSMQSDLADNAQTTEHWNDGSIGSQSQGSPSRSALSPPDVVTADASTTSSSITSSLMRQGRPVFSFGCLELEPDEQVMLRSLLLKRDLLKCIDTIRSCHGEWKRLQQAQAAPSEDHQSPGQKKPSLASRNHLQEWYQGMQEKAKELLASVKPHDL</sequence>
<dbReference type="InParanoid" id="G9MUB1"/>
<name>G9MUB1_HYPVG</name>
<dbReference type="GO" id="GO:0000981">
    <property type="term" value="F:DNA-binding transcription factor activity, RNA polymerase II-specific"/>
    <property type="evidence" value="ECO:0007669"/>
    <property type="project" value="InterPro"/>
</dbReference>
<dbReference type="Proteomes" id="UP000007115">
    <property type="component" value="Unassembled WGS sequence"/>
</dbReference>
<dbReference type="InterPro" id="IPR036864">
    <property type="entry name" value="Zn2-C6_fun-type_DNA-bd_sf"/>
</dbReference>
<dbReference type="HOGENOM" id="CLU_704187_0_0_1"/>